<dbReference type="EMBL" id="JARPUR010000001">
    <property type="protein sequence ID" value="KAK4887177.1"/>
    <property type="molecule type" value="Genomic_DNA"/>
</dbReference>
<dbReference type="AlphaFoldDB" id="A0AAN7SKS0"/>
<evidence type="ECO:0000313" key="2">
    <source>
        <dbReference type="EMBL" id="KAK4887177.1"/>
    </source>
</evidence>
<protein>
    <submittedName>
        <fullName evidence="2">Uncharacterized protein</fullName>
    </submittedName>
</protein>
<evidence type="ECO:0000256" key="1">
    <source>
        <dbReference type="SAM" id="SignalP"/>
    </source>
</evidence>
<dbReference type="Proteomes" id="UP001353858">
    <property type="component" value="Unassembled WGS sequence"/>
</dbReference>
<reference evidence="3" key="1">
    <citation type="submission" date="2023-01" db="EMBL/GenBank/DDBJ databases">
        <title>Key to firefly adult light organ development and bioluminescence: homeobox transcription factors regulate luciferase expression and transportation to peroxisome.</title>
        <authorList>
            <person name="Fu X."/>
        </authorList>
    </citation>
    <scope>NUCLEOTIDE SEQUENCE [LARGE SCALE GENOMIC DNA]</scope>
</reference>
<evidence type="ECO:0000313" key="3">
    <source>
        <dbReference type="Proteomes" id="UP001353858"/>
    </source>
</evidence>
<sequence length="140" mass="15712">MPVLFKHPRQTSVQLKMKFLIVLISAIVLCCAEELAEESKKNVKRGALGYPGYASGYGYGSYGHYSPVVSTYVAPVVSKISYGYKPYSGYYGGYYGHGYGLYGYGHHGLGYGLGHDYGHYYPWHGHYGLGHGYYGYDDWW</sequence>
<gene>
    <name evidence="2" type="ORF">RN001_003448</name>
</gene>
<proteinExistence type="predicted"/>
<feature type="signal peptide" evidence="1">
    <location>
        <begin position="1"/>
        <end position="32"/>
    </location>
</feature>
<keyword evidence="1" id="KW-0732">Signal</keyword>
<accession>A0AAN7SKS0</accession>
<comment type="caution">
    <text evidence="2">The sequence shown here is derived from an EMBL/GenBank/DDBJ whole genome shotgun (WGS) entry which is preliminary data.</text>
</comment>
<feature type="chain" id="PRO_5043028506" evidence="1">
    <location>
        <begin position="33"/>
        <end position="140"/>
    </location>
</feature>
<keyword evidence="3" id="KW-1185">Reference proteome</keyword>
<organism evidence="2 3">
    <name type="scientific">Aquatica leii</name>
    <dbReference type="NCBI Taxonomy" id="1421715"/>
    <lineage>
        <taxon>Eukaryota</taxon>
        <taxon>Metazoa</taxon>
        <taxon>Ecdysozoa</taxon>
        <taxon>Arthropoda</taxon>
        <taxon>Hexapoda</taxon>
        <taxon>Insecta</taxon>
        <taxon>Pterygota</taxon>
        <taxon>Neoptera</taxon>
        <taxon>Endopterygota</taxon>
        <taxon>Coleoptera</taxon>
        <taxon>Polyphaga</taxon>
        <taxon>Elateriformia</taxon>
        <taxon>Elateroidea</taxon>
        <taxon>Lampyridae</taxon>
        <taxon>Luciolinae</taxon>
        <taxon>Aquatica</taxon>
    </lineage>
</organism>
<name>A0AAN7SKS0_9COLE</name>